<keyword evidence="1" id="KW-0472">Membrane</keyword>
<protein>
    <submittedName>
        <fullName evidence="2">Uncharacterized protein</fullName>
    </submittedName>
</protein>
<name>A0ABU5TY49_9CYAN</name>
<comment type="caution">
    <text evidence="2">The sequence shown here is derived from an EMBL/GenBank/DDBJ whole genome shotgun (WGS) entry which is preliminary data.</text>
</comment>
<dbReference type="Proteomes" id="UP001301728">
    <property type="component" value="Unassembled WGS sequence"/>
</dbReference>
<feature type="transmembrane region" description="Helical" evidence="1">
    <location>
        <begin position="12"/>
        <end position="38"/>
    </location>
</feature>
<feature type="transmembrane region" description="Helical" evidence="1">
    <location>
        <begin position="44"/>
        <end position="62"/>
    </location>
</feature>
<accession>A0ABU5TY49</accession>
<keyword evidence="1" id="KW-1133">Transmembrane helix</keyword>
<proteinExistence type="predicted"/>
<keyword evidence="3" id="KW-1185">Reference proteome</keyword>
<dbReference type="RefSeq" id="WP_323275399.1">
    <property type="nucleotide sequence ID" value="NZ_JAYGHT010000070.1"/>
</dbReference>
<reference evidence="2 3" key="1">
    <citation type="submission" date="2023-12" db="EMBL/GenBank/DDBJ databases">
        <title>Baltic Sea Cyanobacteria.</title>
        <authorList>
            <person name="Delbaje E."/>
            <person name="Fewer D.P."/>
            <person name="Shishido T.K."/>
        </authorList>
    </citation>
    <scope>NUCLEOTIDE SEQUENCE [LARGE SCALE GENOMIC DNA]</scope>
    <source>
        <strain evidence="2 3">CCNP 1315</strain>
    </source>
</reference>
<evidence type="ECO:0000256" key="1">
    <source>
        <dbReference type="SAM" id="Phobius"/>
    </source>
</evidence>
<evidence type="ECO:0000313" key="2">
    <source>
        <dbReference type="EMBL" id="MEA5519877.1"/>
    </source>
</evidence>
<dbReference type="EMBL" id="JAYGHT010000070">
    <property type="protein sequence ID" value="MEA5519877.1"/>
    <property type="molecule type" value="Genomic_DNA"/>
</dbReference>
<sequence>MDEIVRKLAGIGLPAVVLLIAMSITGLTGAAAITAALAMLGPGGMIGGIVLLGIIGLASDALTKYGLEALLLGVYQQRVINGETKTNLCQEIDNLPISRDLKLILNHSIFSDTN</sequence>
<keyword evidence="1" id="KW-0812">Transmembrane</keyword>
<evidence type="ECO:0000313" key="3">
    <source>
        <dbReference type="Proteomes" id="UP001301728"/>
    </source>
</evidence>
<organism evidence="2 3">
    <name type="scientific">Limnoraphis robusta CCNP1315</name>
    <dbReference type="NCBI Taxonomy" id="3110306"/>
    <lineage>
        <taxon>Bacteria</taxon>
        <taxon>Bacillati</taxon>
        <taxon>Cyanobacteriota</taxon>
        <taxon>Cyanophyceae</taxon>
        <taxon>Oscillatoriophycideae</taxon>
        <taxon>Oscillatoriales</taxon>
        <taxon>Sirenicapillariaceae</taxon>
        <taxon>Limnoraphis</taxon>
    </lineage>
</organism>
<gene>
    <name evidence="2" type="ORF">VB854_13090</name>
</gene>